<dbReference type="HOGENOM" id="CLU_1485969_0_0_5"/>
<protein>
    <recommendedName>
        <fullName evidence="4">Tat pathway signal sequence domain protein</fullName>
    </recommendedName>
</protein>
<dbReference type="OrthoDB" id="8445854at2"/>
<dbReference type="EMBL" id="ADVL01000690">
    <property type="protein sequence ID" value="EFH10194.1"/>
    <property type="molecule type" value="Genomic_DNA"/>
</dbReference>
<comment type="caution">
    <text evidence="2">The sequence shown here is derived from an EMBL/GenBank/DDBJ whole genome shotgun (WGS) entry which is preliminary data.</text>
</comment>
<keyword evidence="1" id="KW-0732">Signal</keyword>
<dbReference type="AlphaFoldDB" id="D5RR88"/>
<reference evidence="2 3" key="1">
    <citation type="submission" date="2010-04" db="EMBL/GenBank/DDBJ databases">
        <authorList>
            <person name="Qin X."/>
            <person name="Bachman B."/>
            <person name="Battles P."/>
            <person name="Bell A."/>
            <person name="Bess C."/>
            <person name="Bickham C."/>
            <person name="Chaboub L."/>
            <person name="Chen D."/>
            <person name="Coyle M."/>
            <person name="Deiros D.R."/>
            <person name="Dinh H."/>
            <person name="Forbes L."/>
            <person name="Fowler G."/>
            <person name="Francisco L."/>
            <person name="Fu Q."/>
            <person name="Gubbala S."/>
            <person name="Hale W."/>
            <person name="Han Y."/>
            <person name="Hemphill L."/>
            <person name="Highlander S.K."/>
            <person name="Hirani K."/>
            <person name="Hogues M."/>
            <person name="Jackson L."/>
            <person name="Jakkamsetti A."/>
            <person name="Javaid M."/>
            <person name="Jiang H."/>
            <person name="Korchina V."/>
            <person name="Kovar C."/>
            <person name="Lara F."/>
            <person name="Lee S."/>
            <person name="Mata R."/>
            <person name="Mathew T."/>
            <person name="Moen C."/>
            <person name="Morales K."/>
            <person name="Munidasa M."/>
            <person name="Nazareth L."/>
            <person name="Ngo R."/>
            <person name="Nguyen L."/>
            <person name="Okwuonu G."/>
            <person name="Ongeri F."/>
            <person name="Patil S."/>
            <person name="Petrosino J."/>
            <person name="Pham C."/>
            <person name="Pham P."/>
            <person name="Pu L.-L."/>
            <person name="Puazo M."/>
            <person name="Raj R."/>
            <person name="Reid J."/>
            <person name="Rouhana J."/>
            <person name="Saada N."/>
            <person name="Shang Y."/>
            <person name="Simmons D."/>
            <person name="Thornton R."/>
            <person name="Warren J."/>
            <person name="Weissenberger G."/>
            <person name="Zhang J."/>
            <person name="Zhang L."/>
            <person name="Zhou C."/>
            <person name="Zhu D."/>
            <person name="Muzny D."/>
            <person name="Worley K."/>
            <person name="Gibbs R."/>
        </authorList>
    </citation>
    <scope>NUCLEOTIDE SEQUENCE [LARGE SCALE GENOMIC DNA]</scope>
    <source>
        <strain evidence="2 3">ATCC 49957</strain>
    </source>
</reference>
<keyword evidence="3" id="KW-1185">Reference proteome</keyword>
<dbReference type="RefSeq" id="WP_007002630.1">
    <property type="nucleotide sequence ID" value="NZ_GG770777.1"/>
</dbReference>
<feature type="chain" id="PRO_5003075648" description="Tat pathway signal sequence domain protein" evidence="1">
    <location>
        <begin position="29"/>
        <end position="183"/>
    </location>
</feature>
<proteinExistence type="predicted"/>
<feature type="signal peptide" evidence="1">
    <location>
        <begin position="1"/>
        <end position="28"/>
    </location>
</feature>
<organism evidence="2 3">
    <name type="scientific">Pseudoroseomonas cervicalis ATCC 49957</name>
    <dbReference type="NCBI Taxonomy" id="525371"/>
    <lineage>
        <taxon>Bacteria</taxon>
        <taxon>Pseudomonadati</taxon>
        <taxon>Pseudomonadota</taxon>
        <taxon>Alphaproteobacteria</taxon>
        <taxon>Acetobacterales</taxon>
        <taxon>Roseomonadaceae</taxon>
        <taxon>Roseomonas</taxon>
    </lineage>
</organism>
<evidence type="ECO:0008006" key="4">
    <source>
        <dbReference type="Google" id="ProtNLM"/>
    </source>
</evidence>
<sequence length="183" mass="19579">MRSPRLFPAPVLAGALLAALAAMSPASAAELRVTAPPGYSATPMAPTGQQTARYAVRKPGDPEDGGCQVAYSPAPQNRGMSQEDLNARIRSPGWQSIERVRLEPIYAIRGLNTVELGHRTGLQIQADFKPLPSLPPRAQQLRSLFAIVESPQGRTLAVCVFEKAEADARQGEFLALLRGITAP</sequence>
<accession>D5RR88</accession>
<evidence type="ECO:0000256" key="1">
    <source>
        <dbReference type="SAM" id="SignalP"/>
    </source>
</evidence>
<dbReference type="Proteomes" id="UP000005324">
    <property type="component" value="Unassembled WGS sequence"/>
</dbReference>
<name>D5RR88_9PROT</name>
<evidence type="ECO:0000313" key="2">
    <source>
        <dbReference type="EMBL" id="EFH10194.1"/>
    </source>
</evidence>
<gene>
    <name evidence="2" type="ORF">HMPREF0731_3600</name>
</gene>
<evidence type="ECO:0000313" key="3">
    <source>
        <dbReference type="Proteomes" id="UP000005324"/>
    </source>
</evidence>